<proteinExistence type="predicted"/>
<evidence type="ECO:0000313" key="2">
    <source>
        <dbReference type="Proteomes" id="UP000028547"/>
    </source>
</evidence>
<name>A0A084T173_9BACT</name>
<evidence type="ECO:0000313" key="1">
    <source>
        <dbReference type="EMBL" id="KFA94458.1"/>
    </source>
</evidence>
<gene>
    <name evidence="1" type="ORF">Q664_02750</name>
</gene>
<reference evidence="1 2" key="1">
    <citation type="submission" date="2014-07" db="EMBL/GenBank/DDBJ databases">
        <title>Draft Genome Sequence of Gephyronic Acid Producer, Cystobacter violaceus Strain Cb vi76.</title>
        <authorList>
            <person name="Stevens D.C."/>
            <person name="Young J."/>
            <person name="Carmichael R."/>
            <person name="Tan J."/>
            <person name="Taylor R.E."/>
        </authorList>
    </citation>
    <scope>NUCLEOTIDE SEQUENCE [LARGE SCALE GENOMIC DNA]</scope>
    <source>
        <strain evidence="1 2">Cb vi76</strain>
    </source>
</reference>
<sequence>MGNTEHALIRRLEARFRRMTEVLYDTRVPPRVLDEEVMPFIGEDITFKDPWQQGTGREIYRRGAAGFHCMFSFDFDIFQLNVQLEEGLRGGRAIVDGIMNLKQFSWLYTYPLRTILVYDFSLVGSTVEELKPVVHVHEEMWSLGDMIAAVPGVGRFYKNVFRKGFSQGFLAASALCRRVRGAAATRG</sequence>
<dbReference type="AlphaFoldDB" id="A0A084T173"/>
<organism evidence="1 2">
    <name type="scientific">Archangium violaceum Cb vi76</name>
    <dbReference type="NCBI Taxonomy" id="1406225"/>
    <lineage>
        <taxon>Bacteria</taxon>
        <taxon>Pseudomonadati</taxon>
        <taxon>Myxococcota</taxon>
        <taxon>Myxococcia</taxon>
        <taxon>Myxococcales</taxon>
        <taxon>Cystobacterineae</taxon>
        <taxon>Archangiaceae</taxon>
        <taxon>Archangium</taxon>
    </lineage>
</organism>
<dbReference type="RefSeq" id="WP_043389577.1">
    <property type="nucleotide sequence ID" value="NZ_JPMI01000011.1"/>
</dbReference>
<protein>
    <submittedName>
        <fullName evidence="1">Uncharacterized protein</fullName>
    </submittedName>
</protein>
<dbReference type="EMBL" id="JPMI01000011">
    <property type="protein sequence ID" value="KFA94458.1"/>
    <property type="molecule type" value="Genomic_DNA"/>
</dbReference>
<comment type="caution">
    <text evidence="1">The sequence shown here is derived from an EMBL/GenBank/DDBJ whole genome shotgun (WGS) entry which is preliminary data.</text>
</comment>
<dbReference type="Proteomes" id="UP000028547">
    <property type="component" value="Unassembled WGS sequence"/>
</dbReference>
<accession>A0A084T173</accession>